<keyword evidence="1" id="KW-0812">Transmembrane</keyword>
<dbReference type="AlphaFoldDB" id="A0A7T0KME8"/>
<accession>A0A7T0KME8</accession>
<reference evidence="2 3" key="1">
    <citation type="submission" date="2020-11" db="EMBL/GenBank/DDBJ databases">
        <title>Corynebacterium sp. MC1420.</title>
        <authorList>
            <person name="Zhou J."/>
        </authorList>
    </citation>
    <scope>NUCLEOTIDE SEQUENCE [LARGE SCALE GENOMIC DNA]</scope>
    <source>
        <strain evidence="2 3">MC1420</strain>
    </source>
</reference>
<feature type="transmembrane region" description="Helical" evidence="1">
    <location>
        <begin position="89"/>
        <end position="114"/>
    </location>
</feature>
<sequence length="156" mass="17147">MASRPVPESVTRRKRIILFTDISLAVIILSIALHVTVPGISYLMWMIGAIAAAGGTLALRRTIDQADLPTTELDEYRLKLHLEAREDGLLGALALSILLFVVAGAIAFALRFWVWDGPTVALLFAKMAHLQLVWVPFIVARSLAGKFNRDELVSAR</sequence>
<evidence type="ECO:0000313" key="3">
    <source>
        <dbReference type="Proteomes" id="UP000594586"/>
    </source>
</evidence>
<protein>
    <submittedName>
        <fullName evidence="2">Uncharacterized protein</fullName>
    </submittedName>
</protein>
<proteinExistence type="predicted"/>
<feature type="transmembrane region" description="Helical" evidence="1">
    <location>
        <begin position="16"/>
        <end position="36"/>
    </location>
</feature>
<feature type="transmembrane region" description="Helical" evidence="1">
    <location>
        <begin position="120"/>
        <end position="139"/>
    </location>
</feature>
<keyword evidence="1" id="KW-0472">Membrane</keyword>
<dbReference type="EMBL" id="CP064955">
    <property type="protein sequence ID" value="QPK82729.1"/>
    <property type="molecule type" value="Genomic_DNA"/>
</dbReference>
<feature type="transmembrane region" description="Helical" evidence="1">
    <location>
        <begin position="42"/>
        <end position="59"/>
    </location>
</feature>
<name>A0A7T0KME8_9CORY</name>
<keyword evidence="1" id="KW-1133">Transmembrane helix</keyword>
<dbReference type="Proteomes" id="UP000594586">
    <property type="component" value="Chromosome"/>
</dbReference>
<organism evidence="2 3">
    <name type="scientific">Corynebacterium qintianiae</name>
    <dbReference type="NCBI Taxonomy" id="2709392"/>
    <lineage>
        <taxon>Bacteria</taxon>
        <taxon>Bacillati</taxon>
        <taxon>Actinomycetota</taxon>
        <taxon>Actinomycetes</taxon>
        <taxon>Mycobacteriales</taxon>
        <taxon>Corynebacteriaceae</taxon>
        <taxon>Corynebacterium</taxon>
    </lineage>
</organism>
<evidence type="ECO:0000313" key="2">
    <source>
        <dbReference type="EMBL" id="QPK82729.1"/>
    </source>
</evidence>
<dbReference type="KEGG" id="cqn:G7Y29_07545"/>
<evidence type="ECO:0000256" key="1">
    <source>
        <dbReference type="SAM" id="Phobius"/>
    </source>
</evidence>
<dbReference type="RefSeq" id="WP_165002683.1">
    <property type="nucleotide sequence ID" value="NZ_CP064955.1"/>
</dbReference>
<keyword evidence="3" id="KW-1185">Reference proteome</keyword>
<gene>
    <name evidence="2" type="ORF">G7Y29_07545</name>
</gene>